<accession>A0A9Q1GKH5</accession>
<organism evidence="1 2">
    <name type="scientific">Carnegiea gigantea</name>
    <dbReference type="NCBI Taxonomy" id="171969"/>
    <lineage>
        <taxon>Eukaryota</taxon>
        <taxon>Viridiplantae</taxon>
        <taxon>Streptophyta</taxon>
        <taxon>Embryophyta</taxon>
        <taxon>Tracheophyta</taxon>
        <taxon>Spermatophyta</taxon>
        <taxon>Magnoliopsida</taxon>
        <taxon>eudicotyledons</taxon>
        <taxon>Gunneridae</taxon>
        <taxon>Pentapetalae</taxon>
        <taxon>Caryophyllales</taxon>
        <taxon>Cactineae</taxon>
        <taxon>Cactaceae</taxon>
        <taxon>Cactoideae</taxon>
        <taxon>Echinocereeae</taxon>
        <taxon>Carnegiea</taxon>
    </lineage>
</organism>
<proteinExistence type="predicted"/>
<gene>
    <name evidence="1" type="ORF">Cgig2_002022</name>
</gene>
<sequence length="296" mass="34538">MPKVFLQQEDIKVFLQQEQAGTGGFLETKVKEPNIQQVMSKICANWQWEHNATMTERGRIILNWHPRRYNFSPILKTDQLLHGELNKNKFVDIYKQQTIARNDLLKAQAQLQQDPTNQELIFEEVSCRDLYISINHSAMLLIKQQCKAEWISCGDECIRVFMAKIKQRRACTSIYYIKDQHEKRVEGFEAVSKFMTNYYKKLLGENDHHRTHIDIQVINMGECLNLEQQMQLCKPFTDADIKKVLFSIPTYKSPGPYGYNSGFYKACWEDIGPLVCSVIKEIFSGGTFLIFMDKQS</sequence>
<dbReference type="Proteomes" id="UP001153076">
    <property type="component" value="Unassembled WGS sequence"/>
</dbReference>
<evidence type="ECO:0000313" key="1">
    <source>
        <dbReference type="EMBL" id="KAJ8420942.1"/>
    </source>
</evidence>
<dbReference type="EMBL" id="JAKOGI010003024">
    <property type="protein sequence ID" value="KAJ8420942.1"/>
    <property type="molecule type" value="Genomic_DNA"/>
</dbReference>
<keyword evidence="2" id="KW-1185">Reference proteome</keyword>
<comment type="caution">
    <text evidence="1">The sequence shown here is derived from an EMBL/GenBank/DDBJ whole genome shotgun (WGS) entry which is preliminary data.</text>
</comment>
<protein>
    <submittedName>
        <fullName evidence="1">Uncharacterized protein</fullName>
    </submittedName>
</protein>
<evidence type="ECO:0000313" key="2">
    <source>
        <dbReference type="Proteomes" id="UP001153076"/>
    </source>
</evidence>
<name>A0A9Q1GKH5_9CARY</name>
<dbReference type="OrthoDB" id="1938551at2759"/>
<dbReference type="AlphaFoldDB" id="A0A9Q1GKH5"/>
<reference evidence="1" key="1">
    <citation type="submission" date="2022-04" db="EMBL/GenBank/DDBJ databases">
        <title>Carnegiea gigantea Genome sequencing and assembly v2.</title>
        <authorList>
            <person name="Copetti D."/>
            <person name="Sanderson M.J."/>
            <person name="Burquez A."/>
            <person name="Wojciechowski M.F."/>
        </authorList>
    </citation>
    <scope>NUCLEOTIDE SEQUENCE</scope>
    <source>
        <strain evidence="1">SGP5-SGP5p</strain>
        <tissue evidence="1">Aerial part</tissue>
    </source>
</reference>